<evidence type="ECO:0000313" key="2">
    <source>
        <dbReference type="Proteomes" id="UP001159405"/>
    </source>
</evidence>
<dbReference type="EMBL" id="CALNXK010000181">
    <property type="protein sequence ID" value="CAH3173431.1"/>
    <property type="molecule type" value="Genomic_DNA"/>
</dbReference>
<dbReference type="Proteomes" id="UP001159405">
    <property type="component" value="Unassembled WGS sequence"/>
</dbReference>
<protein>
    <submittedName>
        <fullName evidence="1">Uncharacterized protein</fullName>
    </submittedName>
</protein>
<comment type="caution">
    <text evidence="1">The sequence shown here is derived from an EMBL/GenBank/DDBJ whole genome shotgun (WGS) entry which is preliminary data.</text>
</comment>
<accession>A0ABN8R531</accession>
<keyword evidence="2" id="KW-1185">Reference proteome</keyword>
<sequence>MEEITDAPCLSVPKQVNLAKLANYMRQRVRPSNPEFGLRVGRGPSTRGIPVSRCPAPGVESNTTLRCMPFVLFSFIEGIKFAAPHEIVIHQTEHTSKQN</sequence>
<proteinExistence type="predicted"/>
<organism evidence="1 2">
    <name type="scientific">Porites lobata</name>
    <dbReference type="NCBI Taxonomy" id="104759"/>
    <lineage>
        <taxon>Eukaryota</taxon>
        <taxon>Metazoa</taxon>
        <taxon>Cnidaria</taxon>
        <taxon>Anthozoa</taxon>
        <taxon>Hexacorallia</taxon>
        <taxon>Scleractinia</taxon>
        <taxon>Fungiina</taxon>
        <taxon>Poritidae</taxon>
        <taxon>Porites</taxon>
    </lineage>
</organism>
<name>A0ABN8R531_9CNID</name>
<reference evidence="1 2" key="1">
    <citation type="submission" date="2022-05" db="EMBL/GenBank/DDBJ databases">
        <authorList>
            <consortium name="Genoscope - CEA"/>
            <person name="William W."/>
        </authorList>
    </citation>
    <scope>NUCLEOTIDE SEQUENCE [LARGE SCALE GENOMIC DNA]</scope>
</reference>
<evidence type="ECO:0000313" key="1">
    <source>
        <dbReference type="EMBL" id="CAH3173431.1"/>
    </source>
</evidence>
<gene>
    <name evidence="1" type="ORF">PLOB_00014096</name>
</gene>